<dbReference type="Proteomes" id="UP000195442">
    <property type="component" value="Unassembled WGS sequence"/>
</dbReference>
<accession>A0A1R4HFJ0</accession>
<proteinExistence type="predicted"/>
<evidence type="ECO:0000313" key="2">
    <source>
        <dbReference type="Proteomes" id="UP000195442"/>
    </source>
</evidence>
<sequence>MITYTECIPLINELNHHDKLRLAQWLIKAIAQEEGINDIAVDNANKQSGLCGIWQDSRSGDEILQDIIKSRTEARDIIL</sequence>
<gene>
    <name evidence="1" type="ORF">CRENPOLYSF2_4460006</name>
</gene>
<name>A0A1R4HFJ0_9GAMM</name>
<evidence type="ECO:0000313" key="1">
    <source>
        <dbReference type="EMBL" id="SJM94983.1"/>
    </source>
</evidence>
<dbReference type="EMBL" id="FUKJ01000386">
    <property type="protein sequence ID" value="SJM94983.1"/>
    <property type="molecule type" value="Genomic_DNA"/>
</dbReference>
<keyword evidence="2" id="KW-1185">Reference proteome</keyword>
<organism evidence="1 2">
    <name type="scientific">Crenothrix polyspora</name>
    <dbReference type="NCBI Taxonomy" id="360316"/>
    <lineage>
        <taxon>Bacteria</taxon>
        <taxon>Pseudomonadati</taxon>
        <taxon>Pseudomonadota</taxon>
        <taxon>Gammaproteobacteria</taxon>
        <taxon>Methylococcales</taxon>
        <taxon>Crenotrichaceae</taxon>
        <taxon>Crenothrix</taxon>
    </lineage>
</organism>
<dbReference type="OrthoDB" id="464085at2"/>
<reference evidence="2" key="1">
    <citation type="submission" date="2017-02" db="EMBL/GenBank/DDBJ databases">
        <authorList>
            <person name="Daims H."/>
        </authorList>
    </citation>
    <scope>NUCLEOTIDE SEQUENCE [LARGE SCALE GENOMIC DNA]</scope>
</reference>
<protein>
    <submittedName>
        <fullName evidence="1">Uncharacterized protein</fullName>
    </submittedName>
</protein>
<dbReference type="AlphaFoldDB" id="A0A1R4HFJ0"/>
<dbReference type="RefSeq" id="WP_087148011.1">
    <property type="nucleotide sequence ID" value="NZ_FUKJ01000386.1"/>
</dbReference>